<evidence type="ECO:0000256" key="3">
    <source>
        <dbReference type="ARBA" id="ARBA00022723"/>
    </source>
</evidence>
<dbReference type="GO" id="GO:0016810">
    <property type="term" value="F:hydrolase activity, acting on carbon-nitrogen (but not peptide) bonds"/>
    <property type="evidence" value="ECO:0007669"/>
    <property type="project" value="InterPro"/>
</dbReference>
<evidence type="ECO:0000256" key="5">
    <source>
        <dbReference type="ARBA" id="ARBA00022801"/>
    </source>
</evidence>
<dbReference type="GO" id="GO:0046872">
    <property type="term" value="F:metal ion binding"/>
    <property type="evidence" value="ECO:0007669"/>
    <property type="project" value="UniProtKB-KW"/>
</dbReference>
<dbReference type="GO" id="GO:0008061">
    <property type="term" value="F:chitin binding"/>
    <property type="evidence" value="ECO:0007669"/>
    <property type="project" value="UniProtKB-UniRule"/>
</dbReference>
<comment type="cofactor">
    <cofactor evidence="1">
        <name>Co(2+)</name>
        <dbReference type="ChEBI" id="CHEBI:48828"/>
    </cofactor>
</comment>
<dbReference type="SUPFAM" id="SSF57016">
    <property type="entry name" value="Plant lectins/antimicrobial peptides"/>
    <property type="match status" value="1"/>
</dbReference>
<dbReference type="Gene3D" id="3.30.60.10">
    <property type="entry name" value="Endochitinase-like"/>
    <property type="match status" value="1"/>
</dbReference>
<dbReference type="PANTHER" id="PTHR46471">
    <property type="entry name" value="CHITIN DEACETYLASE"/>
    <property type="match status" value="1"/>
</dbReference>
<keyword evidence="5" id="KW-0378">Hydrolase</keyword>
<comment type="caution">
    <text evidence="8">Lacks conserved residue(s) required for the propagation of feature annotation.</text>
</comment>
<keyword evidence="4" id="KW-0732">Signal</keyword>
<evidence type="ECO:0008006" key="14">
    <source>
        <dbReference type="Google" id="ProtNLM"/>
    </source>
</evidence>
<dbReference type="InterPro" id="IPR011330">
    <property type="entry name" value="Glyco_hydro/deAcase_b/a-brl"/>
</dbReference>
<feature type="domain" description="Chitin-binding type-1" evidence="10">
    <location>
        <begin position="257"/>
        <end position="299"/>
    </location>
</feature>
<keyword evidence="13" id="KW-1185">Reference proteome</keyword>
<sequence>ITSASAVPTGTVPVGQAIFKCNVPGVIALSFDDGPFDYTEKAMDLLKAAGMHGTFFVNGQNYGNIYDRGSTLQRMLREGHQIGSHTWSHPFLTSLSAAAVQKQMVDVENALYTLVGKAPTYMRPPYFDYNQTTLDIMGELGYKVIIADIDTRDWATNNATNYHTAVNNFREGVAKGGSISLMHDVHAGSINLILPEVIKIVLDKGLRAVTVGECLGEVPSKWYRASPRPQTSFTPQPTSATSTGPPRTQPTGVVGPDGACGGTNKYVCGTGFCCSQYGFCGSSDQYCGAGCQPLFGLCN</sequence>
<feature type="non-terminal residue" evidence="12">
    <location>
        <position position="1"/>
    </location>
</feature>
<dbReference type="SMART" id="SM00270">
    <property type="entry name" value="ChtBD1"/>
    <property type="match status" value="1"/>
</dbReference>
<reference evidence="13" key="1">
    <citation type="submission" date="2016-02" db="EMBL/GenBank/DDBJ databases">
        <title>Draft genome sequence of Microdochium bolleyi, a fungal endophyte of beachgrass.</title>
        <authorList>
            <consortium name="DOE Joint Genome Institute"/>
            <person name="David A.S."/>
            <person name="May G."/>
            <person name="Haridas S."/>
            <person name="Lim J."/>
            <person name="Wang M."/>
            <person name="Labutti K."/>
            <person name="Lipzen A."/>
            <person name="Barry K."/>
            <person name="Grigoriev I.V."/>
        </authorList>
    </citation>
    <scope>NUCLEOTIDE SEQUENCE [LARGE SCALE GENOMIC DNA]</scope>
    <source>
        <strain evidence="13">J235TASD1</strain>
    </source>
</reference>
<dbReference type="InterPro" id="IPR018371">
    <property type="entry name" value="Chitin-binding_1_CS"/>
</dbReference>
<evidence type="ECO:0000256" key="8">
    <source>
        <dbReference type="PROSITE-ProRule" id="PRU00261"/>
    </source>
</evidence>
<dbReference type="PANTHER" id="PTHR46471:SF9">
    <property type="entry name" value="CHITIN DEACETYLASE"/>
    <property type="match status" value="1"/>
</dbReference>
<dbReference type="STRING" id="196109.A0A136J042"/>
<dbReference type="InterPro" id="IPR036861">
    <property type="entry name" value="Endochitinase-like_sf"/>
</dbReference>
<keyword evidence="2 8" id="KW-0147">Chitin-binding</keyword>
<keyword evidence="3" id="KW-0479">Metal-binding</keyword>
<feature type="domain" description="NodB homology" evidence="11">
    <location>
        <begin position="25"/>
        <end position="209"/>
    </location>
</feature>
<evidence type="ECO:0000259" key="10">
    <source>
        <dbReference type="PROSITE" id="PS50941"/>
    </source>
</evidence>
<dbReference type="CDD" id="cd10951">
    <property type="entry name" value="CE4_ClCDA_like"/>
    <property type="match status" value="1"/>
</dbReference>
<dbReference type="Pfam" id="PF00187">
    <property type="entry name" value="Chitin_bind_1"/>
    <property type="match status" value="1"/>
</dbReference>
<dbReference type="PROSITE" id="PS00026">
    <property type="entry name" value="CHIT_BIND_I_1"/>
    <property type="match status" value="1"/>
</dbReference>
<dbReference type="CDD" id="cd11618">
    <property type="entry name" value="ChtBD1_1"/>
    <property type="match status" value="1"/>
</dbReference>
<dbReference type="FunCoup" id="A0A136J042">
    <property type="interactions" value="43"/>
</dbReference>
<accession>A0A136J042</accession>
<dbReference type="Pfam" id="PF01522">
    <property type="entry name" value="Polysacc_deac_1"/>
    <property type="match status" value="1"/>
</dbReference>
<evidence type="ECO:0000256" key="9">
    <source>
        <dbReference type="SAM" id="MobiDB-lite"/>
    </source>
</evidence>
<dbReference type="OrthoDB" id="2125469at2759"/>
<organism evidence="12 13">
    <name type="scientific">Microdochium bolleyi</name>
    <dbReference type="NCBI Taxonomy" id="196109"/>
    <lineage>
        <taxon>Eukaryota</taxon>
        <taxon>Fungi</taxon>
        <taxon>Dikarya</taxon>
        <taxon>Ascomycota</taxon>
        <taxon>Pezizomycotina</taxon>
        <taxon>Sordariomycetes</taxon>
        <taxon>Xylariomycetidae</taxon>
        <taxon>Xylariales</taxon>
        <taxon>Microdochiaceae</taxon>
        <taxon>Microdochium</taxon>
    </lineage>
</organism>
<keyword evidence="6" id="KW-0119">Carbohydrate metabolism</keyword>
<proteinExistence type="predicted"/>
<evidence type="ECO:0000313" key="13">
    <source>
        <dbReference type="Proteomes" id="UP000070501"/>
    </source>
</evidence>
<evidence type="ECO:0000259" key="11">
    <source>
        <dbReference type="PROSITE" id="PS51677"/>
    </source>
</evidence>
<evidence type="ECO:0000256" key="7">
    <source>
        <dbReference type="ARBA" id="ARBA00023285"/>
    </source>
</evidence>
<dbReference type="GO" id="GO:0005975">
    <property type="term" value="P:carbohydrate metabolic process"/>
    <property type="evidence" value="ECO:0007669"/>
    <property type="project" value="InterPro"/>
</dbReference>
<feature type="compositionally biased region" description="Polar residues" evidence="9">
    <location>
        <begin position="228"/>
        <end position="251"/>
    </location>
</feature>
<keyword evidence="8" id="KW-1015">Disulfide bond</keyword>
<evidence type="ECO:0000256" key="6">
    <source>
        <dbReference type="ARBA" id="ARBA00023277"/>
    </source>
</evidence>
<keyword evidence="7" id="KW-0170">Cobalt</keyword>
<feature type="disulfide bond" evidence="8">
    <location>
        <begin position="268"/>
        <end position="280"/>
    </location>
</feature>
<name>A0A136J042_9PEZI</name>
<gene>
    <name evidence="12" type="ORF">Micbo1qcDRAFT_226531</name>
</gene>
<dbReference type="InterPro" id="IPR001002">
    <property type="entry name" value="Chitin-bd_1"/>
</dbReference>
<evidence type="ECO:0000256" key="4">
    <source>
        <dbReference type="ARBA" id="ARBA00022729"/>
    </source>
</evidence>
<dbReference type="EMBL" id="KQ964252">
    <property type="protein sequence ID" value="KXJ90538.1"/>
    <property type="molecule type" value="Genomic_DNA"/>
</dbReference>
<dbReference type="Gene3D" id="3.20.20.370">
    <property type="entry name" value="Glycoside hydrolase/deacetylase"/>
    <property type="match status" value="1"/>
</dbReference>
<evidence type="ECO:0000256" key="1">
    <source>
        <dbReference type="ARBA" id="ARBA00001941"/>
    </source>
</evidence>
<protein>
    <recommendedName>
        <fullName evidence="14">Glycoside hydrolase/deacetylase</fullName>
    </recommendedName>
</protein>
<evidence type="ECO:0000256" key="2">
    <source>
        <dbReference type="ARBA" id="ARBA00022669"/>
    </source>
</evidence>
<feature type="region of interest" description="Disordered" evidence="9">
    <location>
        <begin position="226"/>
        <end position="253"/>
    </location>
</feature>
<dbReference type="PROSITE" id="PS51677">
    <property type="entry name" value="NODB"/>
    <property type="match status" value="1"/>
</dbReference>
<dbReference type="Proteomes" id="UP000070501">
    <property type="component" value="Unassembled WGS sequence"/>
</dbReference>
<feature type="disulfide bond" evidence="8">
    <location>
        <begin position="273"/>
        <end position="287"/>
    </location>
</feature>
<dbReference type="InParanoid" id="A0A136J042"/>
<evidence type="ECO:0000313" key="12">
    <source>
        <dbReference type="EMBL" id="KXJ90538.1"/>
    </source>
</evidence>
<dbReference type="InterPro" id="IPR002509">
    <property type="entry name" value="NODB_dom"/>
</dbReference>
<dbReference type="AlphaFoldDB" id="A0A136J042"/>
<dbReference type="SUPFAM" id="SSF88713">
    <property type="entry name" value="Glycoside hydrolase/deacetylase"/>
    <property type="match status" value="1"/>
</dbReference>
<dbReference type="PROSITE" id="PS50941">
    <property type="entry name" value="CHIT_BIND_I_2"/>
    <property type="match status" value="1"/>
</dbReference>